<evidence type="ECO:0000313" key="1">
    <source>
        <dbReference type="EMBL" id="CAG7720472.1"/>
    </source>
</evidence>
<protein>
    <submittedName>
        <fullName evidence="1">Uncharacterized protein</fullName>
    </submittedName>
</protein>
<comment type="caution">
    <text evidence="1">The sequence shown here is derived from an EMBL/GenBank/DDBJ whole genome shotgun (WGS) entry which is preliminary data.</text>
</comment>
<reference evidence="1" key="1">
    <citation type="submission" date="2021-06" db="EMBL/GenBank/DDBJ databases">
        <authorList>
            <person name="Hodson N. C."/>
            <person name="Mongue J. A."/>
            <person name="Jaron S. K."/>
        </authorList>
    </citation>
    <scope>NUCLEOTIDE SEQUENCE</scope>
</reference>
<proteinExistence type="predicted"/>
<dbReference type="EMBL" id="CAJVCH010070943">
    <property type="protein sequence ID" value="CAG7720472.1"/>
    <property type="molecule type" value="Genomic_DNA"/>
</dbReference>
<gene>
    <name evidence="1" type="ORF">AFUS01_LOCUS9748</name>
</gene>
<dbReference type="AlphaFoldDB" id="A0A8J2JK90"/>
<keyword evidence="2" id="KW-1185">Reference proteome</keyword>
<name>A0A8J2JK90_9HEXA</name>
<feature type="non-terminal residue" evidence="1">
    <location>
        <position position="1"/>
    </location>
</feature>
<organism evidence="1 2">
    <name type="scientific">Allacma fusca</name>
    <dbReference type="NCBI Taxonomy" id="39272"/>
    <lineage>
        <taxon>Eukaryota</taxon>
        <taxon>Metazoa</taxon>
        <taxon>Ecdysozoa</taxon>
        <taxon>Arthropoda</taxon>
        <taxon>Hexapoda</taxon>
        <taxon>Collembola</taxon>
        <taxon>Symphypleona</taxon>
        <taxon>Sminthuridae</taxon>
        <taxon>Allacma</taxon>
    </lineage>
</organism>
<sequence length="36" mass="4084">VLALNESREIALMPRFEFYAEPTDTTKLVLITTRGS</sequence>
<evidence type="ECO:0000313" key="2">
    <source>
        <dbReference type="Proteomes" id="UP000708208"/>
    </source>
</evidence>
<dbReference type="Proteomes" id="UP000708208">
    <property type="component" value="Unassembled WGS sequence"/>
</dbReference>
<accession>A0A8J2JK90</accession>